<evidence type="ECO:0000313" key="2">
    <source>
        <dbReference type="EMBL" id="TSC92856.1"/>
    </source>
</evidence>
<keyword evidence="1" id="KW-0812">Transmembrane</keyword>
<evidence type="ECO:0000313" key="3">
    <source>
        <dbReference type="Proteomes" id="UP000315589"/>
    </source>
</evidence>
<protein>
    <recommendedName>
        <fullName evidence="4">Prepilin-type N-terminal cleavage/methylation domain-containing protein</fullName>
    </recommendedName>
</protein>
<evidence type="ECO:0008006" key="4">
    <source>
        <dbReference type="Google" id="ProtNLM"/>
    </source>
</evidence>
<name>A0A554LIZ1_9BACT</name>
<gene>
    <name evidence="2" type="ORF">CEN91_352</name>
</gene>
<reference evidence="2 3" key="1">
    <citation type="submission" date="2017-07" db="EMBL/GenBank/DDBJ databases">
        <title>Mechanisms for carbon and nitrogen cycling indicate functional differentiation within the Candidate Phyla Radiation.</title>
        <authorList>
            <person name="Danczak R.E."/>
            <person name="Johnston M.D."/>
            <person name="Kenah C."/>
            <person name="Slattery M."/>
            <person name="Wrighton K.C."/>
            <person name="Wilkins M.J."/>
        </authorList>
    </citation>
    <scope>NUCLEOTIDE SEQUENCE [LARGE SCALE GENOMIC DNA]</scope>
    <source>
        <strain evidence="2">Licking1014_85</strain>
    </source>
</reference>
<dbReference type="Proteomes" id="UP000315589">
    <property type="component" value="Unassembled WGS sequence"/>
</dbReference>
<dbReference type="AlphaFoldDB" id="A0A554LIZ1"/>
<sequence length="157" mass="17371">MIFFKKQSGFGLVETLVATGILTIVIGATVSLTTMTLKNSSTISNEIVANHLIIEVFEAARQIRNTNYIDEKPGTDWDNGLANGTYGDINIDSLTNKISLIPSEIIINLNNINFSRKCVITDSGDVKTIKCDISWLENTRAKSKTASYILTNYEQDF</sequence>
<proteinExistence type="predicted"/>
<evidence type="ECO:0000256" key="1">
    <source>
        <dbReference type="SAM" id="Phobius"/>
    </source>
</evidence>
<dbReference type="EMBL" id="VMGI01000043">
    <property type="protein sequence ID" value="TSC92856.1"/>
    <property type="molecule type" value="Genomic_DNA"/>
</dbReference>
<dbReference type="InterPro" id="IPR012902">
    <property type="entry name" value="N_methyl_site"/>
</dbReference>
<organism evidence="2 3">
    <name type="scientific">Candidatus Berkelbacteria bacterium Licking1014_85</name>
    <dbReference type="NCBI Taxonomy" id="2017148"/>
    <lineage>
        <taxon>Bacteria</taxon>
        <taxon>Candidatus Berkelbacteria</taxon>
    </lineage>
</organism>
<dbReference type="Pfam" id="PF07963">
    <property type="entry name" value="N_methyl"/>
    <property type="match status" value="1"/>
</dbReference>
<feature type="transmembrane region" description="Helical" evidence="1">
    <location>
        <begin position="12"/>
        <end position="32"/>
    </location>
</feature>
<keyword evidence="1" id="KW-1133">Transmembrane helix</keyword>
<comment type="caution">
    <text evidence="2">The sequence shown here is derived from an EMBL/GenBank/DDBJ whole genome shotgun (WGS) entry which is preliminary data.</text>
</comment>
<accession>A0A554LIZ1</accession>
<keyword evidence="1" id="KW-0472">Membrane</keyword>